<dbReference type="GO" id="GO:0006865">
    <property type="term" value="P:amino acid transport"/>
    <property type="evidence" value="ECO:0007669"/>
    <property type="project" value="UniProtKB-KW"/>
</dbReference>
<feature type="signal peptide" evidence="5">
    <location>
        <begin position="1"/>
        <end position="26"/>
    </location>
</feature>
<evidence type="ECO:0000256" key="5">
    <source>
        <dbReference type="SAM" id="SignalP"/>
    </source>
</evidence>
<dbReference type="PRINTS" id="PR00337">
    <property type="entry name" value="LEUILEVALBP"/>
</dbReference>
<feature type="chain" id="PRO_5040761216" evidence="5">
    <location>
        <begin position="27"/>
        <end position="371"/>
    </location>
</feature>
<dbReference type="Proteomes" id="UP001139089">
    <property type="component" value="Unassembled WGS sequence"/>
</dbReference>
<sequence length="371" mass="37893">MTLKTITAALAATLAFSPLAATLAHADITIGLVAPLTGPVAAIGAQIKNGAETAVAELNKKGGVNGETLVLKIADDAGEPKQGVSAANQLIAENIRFVVGPVTSGVSIPASVAFAENGTLMVTPTATSPELTARGLTTVFRTCGRDDQQADVAAKYVVENFKDKKIAILNDKGQYGKGLADAFKTSLNAAGITEIFNDALTAGDKDFSALVTRMKAEGVEVLYFGGYHPEAGLLVRQMKDAGMSVQLIAGDGLSNSEFIATGGDDANGTIYTNAADALKSADSKAAADALTARNIPVEAFTLNAYAAVEVIAAGIAKAGSKDDAEAVAQALKDGTPIKTAIGDLTYGETGDLTSQSFSVYKWEGGKTVAAE</sequence>
<dbReference type="EMBL" id="JAJOZR010000006">
    <property type="protein sequence ID" value="MCD7109488.1"/>
    <property type="molecule type" value="Genomic_DNA"/>
</dbReference>
<evidence type="ECO:0000256" key="2">
    <source>
        <dbReference type="ARBA" id="ARBA00022448"/>
    </source>
</evidence>
<dbReference type="InterPro" id="IPR028081">
    <property type="entry name" value="Leu-bd"/>
</dbReference>
<dbReference type="InterPro" id="IPR028082">
    <property type="entry name" value="Peripla_BP_I"/>
</dbReference>
<keyword evidence="4" id="KW-0029">Amino-acid transport</keyword>
<dbReference type="AlphaFoldDB" id="A0A9X1NUD3"/>
<dbReference type="Pfam" id="PF13458">
    <property type="entry name" value="Peripla_BP_6"/>
    <property type="match status" value="1"/>
</dbReference>
<dbReference type="PANTHER" id="PTHR47151">
    <property type="entry name" value="LEU/ILE/VAL-BINDING ABC TRANSPORTER SUBUNIT"/>
    <property type="match status" value="1"/>
</dbReference>
<evidence type="ECO:0000259" key="6">
    <source>
        <dbReference type="Pfam" id="PF13458"/>
    </source>
</evidence>
<dbReference type="PANTHER" id="PTHR47151:SF2">
    <property type="entry name" value="AMINO ACID BINDING PROTEIN"/>
    <property type="match status" value="1"/>
</dbReference>
<comment type="similarity">
    <text evidence="1">Belongs to the leucine-binding protein family.</text>
</comment>
<evidence type="ECO:0000313" key="8">
    <source>
        <dbReference type="Proteomes" id="UP001139089"/>
    </source>
</evidence>
<comment type="caution">
    <text evidence="7">The sequence shown here is derived from an EMBL/GenBank/DDBJ whole genome shotgun (WGS) entry which is preliminary data.</text>
</comment>
<organism evidence="7 8">
    <name type="scientific">Rhizobium quercicola</name>
    <dbReference type="NCBI Taxonomy" id="2901226"/>
    <lineage>
        <taxon>Bacteria</taxon>
        <taxon>Pseudomonadati</taxon>
        <taxon>Pseudomonadota</taxon>
        <taxon>Alphaproteobacteria</taxon>
        <taxon>Hyphomicrobiales</taxon>
        <taxon>Rhizobiaceae</taxon>
        <taxon>Rhizobium/Agrobacterium group</taxon>
        <taxon>Rhizobium</taxon>
    </lineage>
</organism>
<accession>A0A9X1NUD3</accession>
<dbReference type="InterPro" id="IPR000709">
    <property type="entry name" value="Leu_Ile_Val-bd"/>
</dbReference>
<dbReference type="RefSeq" id="WP_231814160.1">
    <property type="nucleotide sequence ID" value="NZ_JAJOZR010000006.1"/>
</dbReference>
<reference evidence="7" key="1">
    <citation type="submission" date="2021-12" db="EMBL/GenBank/DDBJ databases">
        <authorList>
            <person name="Li Y."/>
        </authorList>
    </citation>
    <scope>NUCLEOTIDE SEQUENCE</scope>
    <source>
        <strain evidence="7">DKSPLA3</strain>
    </source>
</reference>
<dbReference type="CDD" id="cd06342">
    <property type="entry name" value="PBP1_ABC_LIVBP-like"/>
    <property type="match status" value="1"/>
</dbReference>
<dbReference type="Gene3D" id="3.40.50.2300">
    <property type="match status" value="2"/>
</dbReference>
<feature type="domain" description="Leucine-binding protein" evidence="6">
    <location>
        <begin position="28"/>
        <end position="365"/>
    </location>
</feature>
<name>A0A9X1NUD3_9HYPH</name>
<keyword evidence="8" id="KW-1185">Reference proteome</keyword>
<evidence type="ECO:0000256" key="3">
    <source>
        <dbReference type="ARBA" id="ARBA00022729"/>
    </source>
</evidence>
<keyword evidence="2" id="KW-0813">Transport</keyword>
<protein>
    <submittedName>
        <fullName evidence="7">Branched-chain amino acid ABC transporter substrate-binding protein</fullName>
    </submittedName>
</protein>
<keyword evidence="3 5" id="KW-0732">Signal</keyword>
<gene>
    <name evidence="7" type="ORF">LRX75_10565</name>
</gene>
<proteinExistence type="inferred from homology"/>
<evidence type="ECO:0000256" key="1">
    <source>
        <dbReference type="ARBA" id="ARBA00010062"/>
    </source>
</evidence>
<dbReference type="SUPFAM" id="SSF53822">
    <property type="entry name" value="Periplasmic binding protein-like I"/>
    <property type="match status" value="1"/>
</dbReference>
<evidence type="ECO:0000313" key="7">
    <source>
        <dbReference type="EMBL" id="MCD7109488.1"/>
    </source>
</evidence>
<evidence type="ECO:0000256" key="4">
    <source>
        <dbReference type="ARBA" id="ARBA00022970"/>
    </source>
</evidence>